<sequence>MENELRTTLLDTAAAFAKASECALSTVARRVKNDSGFFDRIADPAKSFTARTYDEVMRWCADNWPAGKQMPLGLMKWIAETRYQMEPKP</sequence>
<reference evidence="1" key="1">
    <citation type="submission" date="2022-10" db="EMBL/GenBank/DDBJ databases">
        <title>Whole genome sequencing of three plant growth promoting bacteria isolated from Vachellia tortilis subsp. raddiana in Morocco.</title>
        <authorList>
            <person name="Hnini M."/>
            <person name="Zouagui R."/>
            <person name="Zouagui H."/>
            <person name="Chemao Elfihri M.-W."/>
            <person name="Ibrahimi A."/>
            <person name="Sbabou L."/>
            <person name="Aurag J."/>
        </authorList>
    </citation>
    <scope>NUCLEOTIDE SEQUENCE</scope>
    <source>
        <strain evidence="1">LMR678</strain>
    </source>
</reference>
<keyword evidence="2" id="KW-1185">Reference proteome</keyword>
<dbReference type="EMBL" id="JAPVOI010000004">
    <property type="protein sequence ID" value="MCZ4091674.1"/>
    <property type="molecule type" value="Genomic_DNA"/>
</dbReference>
<dbReference type="RefSeq" id="WP_269281803.1">
    <property type="nucleotide sequence ID" value="NZ_JAPVOI010000004.1"/>
</dbReference>
<name>A0ABT4KIP7_9HYPH</name>
<accession>A0ABT4KIP7</accession>
<gene>
    <name evidence="1" type="ORF">O3W52_16830</name>
</gene>
<comment type="caution">
    <text evidence="1">The sequence shown here is derived from an EMBL/GenBank/DDBJ whole genome shotgun (WGS) entry which is preliminary data.</text>
</comment>
<dbReference type="Proteomes" id="UP001079430">
    <property type="component" value="Unassembled WGS sequence"/>
</dbReference>
<evidence type="ECO:0000313" key="1">
    <source>
        <dbReference type="EMBL" id="MCZ4091674.1"/>
    </source>
</evidence>
<protein>
    <submittedName>
        <fullName evidence="1">Uncharacterized protein</fullName>
    </submittedName>
</protein>
<evidence type="ECO:0000313" key="2">
    <source>
        <dbReference type="Proteomes" id="UP001079430"/>
    </source>
</evidence>
<proteinExistence type="predicted"/>
<organism evidence="1 2">
    <name type="scientific">Sinorhizobium psoraleae</name>
    <dbReference type="NCBI Taxonomy" id="520838"/>
    <lineage>
        <taxon>Bacteria</taxon>
        <taxon>Pseudomonadati</taxon>
        <taxon>Pseudomonadota</taxon>
        <taxon>Alphaproteobacteria</taxon>
        <taxon>Hyphomicrobiales</taxon>
        <taxon>Rhizobiaceae</taxon>
        <taxon>Sinorhizobium/Ensifer group</taxon>
        <taxon>Sinorhizobium</taxon>
    </lineage>
</organism>